<dbReference type="EMBL" id="LR877159">
    <property type="protein sequence ID" value="CAD2219917.1"/>
    <property type="molecule type" value="Genomic_DNA"/>
</dbReference>
<keyword evidence="4" id="KW-0723">Serine/threonine-protein kinase</keyword>
<feature type="binding site" evidence="3">
    <location>
        <position position="42"/>
    </location>
    <ligand>
        <name>ATP</name>
        <dbReference type="ChEBI" id="CHEBI:30616"/>
    </ligand>
</feature>
<gene>
    <name evidence="6" type="ORF">ADEAN_000743000</name>
</gene>
<name>A0A7G2CLH8_9TRYP</name>
<dbReference type="InterPro" id="IPR045269">
    <property type="entry name" value="Atg1-like"/>
</dbReference>
<dbReference type="InterPro" id="IPR000719">
    <property type="entry name" value="Prot_kinase_dom"/>
</dbReference>
<evidence type="ECO:0000256" key="1">
    <source>
        <dbReference type="ARBA" id="ARBA00022741"/>
    </source>
</evidence>
<dbReference type="InterPro" id="IPR011009">
    <property type="entry name" value="Kinase-like_dom_sf"/>
</dbReference>
<proteinExistence type="inferred from homology"/>
<keyword evidence="2 3" id="KW-0067">ATP-binding</keyword>
<evidence type="ECO:0000313" key="7">
    <source>
        <dbReference type="Proteomes" id="UP000515908"/>
    </source>
</evidence>
<dbReference type="VEuPathDB" id="TriTrypDB:ADEAN_000743000"/>
<dbReference type="InterPro" id="IPR008271">
    <property type="entry name" value="Ser/Thr_kinase_AS"/>
</dbReference>
<comment type="similarity">
    <text evidence="4">Belongs to the protein kinase superfamily.</text>
</comment>
<evidence type="ECO:0000259" key="5">
    <source>
        <dbReference type="PROSITE" id="PS50011"/>
    </source>
</evidence>
<keyword evidence="7" id="KW-1185">Reference proteome</keyword>
<dbReference type="PROSITE" id="PS00107">
    <property type="entry name" value="PROTEIN_KINASE_ATP"/>
    <property type="match status" value="1"/>
</dbReference>
<reference evidence="6 7" key="1">
    <citation type="submission" date="2020-08" db="EMBL/GenBank/DDBJ databases">
        <authorList>
            <person name="Newling K."/>
            <person name="Davey J."/>
            <person name="Forrester S."/>
        </authorList>
    </citation>
    <scope>NUCLEOTIDE SEQUENCE [LARGE SCALE GENOMIC DNA]</scope>
    <source>
        <strain evidence="7">Crithidia deanei Carvalho (ATCC PRA-265)</strain>
    </source>
</reference>
<organism evidence="6 7">
    <name type="scientific">Angomonas deanei</name>
    <dbReference type="NCBI Taxonomy" id="59799"/>
    <lineage>
        <taxon>Eukaryota</taxon>
        <taxon>Discoba</taxon>
        <taxon>Euglenozoa</taxon>
        <taxon>Kinetoplastea</taxon>
        <taxon>Metakinetoplastina</taxon>
        <taxon>Trypanosomatida</taxon>
        <taxon>Trypanosomatidae</taxon>
        <taxon>Strigomonadinae</taxon>
        <taxon>Angomonas</taxon>
    </lineage>
</organism>
<dbReference type="SUPFAM" id="SSF56112">
    <property type="entry name" value="Protein kinase-like (PK-like)"/>
    <property type="match status" value="1"/>
</dbReference>
<dbReference type="GO" id="GO:0004674">
    <property type="term" value="F:protein serine/threonine kinase activity"/>
    <property type="evidence" value="ECO:0007669"/>
    <property type="project" value="UniProtKB-KW"/>
</dbReference>
<dbReference type="Gene3D" id="1.10.510.10">
    <property type="entry name" value="Transferase(Phosphotransferase) domain 1"/>
    <property type="match status" value="1"/>
</dbReference>
<keyword evidence="6" id="KW-0418">Kinase</keyword>
<dbReference type="PANTHER" id="PTHR24348">
    <property type="entry name" value="SERINE/THREONINE-PROTEIN KINASE UNC-51-RELATED"/>
    <property type="match status" value="1"/>
</dbReference>
<dbReference type="AlphaFoldDB" id="A0A7G2CLH8"/>
<dbReference type="PROSITE" id="PS00108">
    <property type="entry name" value="PROTEIN_KINASE_ST"/>
    <property type="match status" value="1"/>
</dbReference>
<dbReference type="Gene3D" id="3.30.200.20">
    <property type="entry name" value="Phosphorylase Kinase, domain 1"/>
    <property type="match status" value="1"/>
</dbReference>
<dbReference type="Pfam" id="PF00069">
    <property type="entry name" value="Pkinase"/>
    <property type="match status" value="1"/>
</dbReference>
<protein>
    <submittedName>
        <fullName evidence="6">Protein kinase domain/Protein tyrosine kinase, putative</fullName>
    </submittedName>
</protein>
<dbReference type="Proteomes" id="UP000515908">
    <property type="component" value="Chromosome 15"/>
</dbReference>
<keyword evidence="1 3" id="KW-0547">Nucleotide-binding</keyword>
<dbReference type="OrthoDB" id="4062651at2759"/>
<accession>A0A7G2CLH8</accession>
<dbReference type="GO" id="GO:0005737">
    <property type="term" value="C:cytoplasm"/>
    <property type="evidence" value="ECO:0007669"/>
    <property type="project" value="TreeGrafter"/>
</dbReference>
<keyword evidence="6" id="KW-0808">Transferase</keyword>
<dbReference type="SMART" id="SM00220">
    <property type="entry name" value="S_TKc"/>
    <property type="match status" value="1"/>
</dbReference>
<evidence type="ECO:0000256" key="4">
    <source>
        <dbReference type="RuleBase" id="RU000304"/>
    </source>
</evidence>
<evidence type="ECO:0000256" key="3">
    <source>
        <dbReference type="PROSITE-ProRule" id="PRU10141"/>
    </source>
</evidence>
<dbReference type="PANTHER" id="PTHR24348:SF68">
    <property type="entry name" value="SERINE_THREONINE-PROTEIN KINASE ATG1C"/>
    <property type="match status" value="1"/>
</dbReference>
<evidence type="ECO:0000313" key="6">
    <source>
        <dbReference type="EMBL" id="CAD2219917.1"/>
    </source>
</evidence>
<dbReference type="GO" id="GO:0005524">
    <property type="term" value="F:ATP binding"/>
    <property type="evidence" value="ECO:0007669"/>
    <property type="project" value="UniProtKB-UniRule"/>
</dbReference>
<dbReference type="PROSITE" id="PS50011">
    <property type="entry name" value="PROTEIN_KINASE_DOM"/>
    <property type="match status" value="1"/>
</dbReference>
<feature type="domain" description="Protein kinase" evidence="5">
    <location>
        <begin position="13"/>
        <end position="309"/>
    </location>
</feature>
<evidence type="ECO:0000256" key="2">
    <source>
        <dbReference type="ARBA" id="ARBA00022840"/>
    </source>
</evidence>
<sequence length="309" mass="34043">MLQNGKKTIFPYECSNLLLGRGGSGAVFLARDIESKAYVAVKRTYNKPKPGCGEPQIQLEPSQLPLFSRKQSNSLEDMASFTNGAHFNLFSANNQAASSVQPEEWEILEHIGFHPHIVSCLGHHTSTRNVTYFAMELMNSDAAREVTKGNEYIKQEQVYSGIAFSILEALAFIHDKGIVHGDIKPGNILFKSVSREKIGSKAVILHEEADNSFTKTYLGDFSVSRFVNVTASTGARGTLYYKPPEQLLGGQIRNSTACDMWSFGCALLEIVMGALTFSGDNEFQVCMNILSSLGVVLKTTLCKIRIIRS</sequence>
<dbReference type="InterPro" id="IPR017441">
    <property type="entry name" value="Protein_kinase_ATP_BS"/>
</dbReference>
<dbReference type="GO" id="GO:0010506">
    <property type="term" value="P:regulation of autophagy"/>
    <property type="evidence" value="ECO:0007669"/>
    <property type="project" value="InterPro"/>
</dbReference>